<reference evidence="2 3" key="1">
    <citation type="journal article" date="2019" name="Commun. Biol.">
        <title>The bagworm genome reveals a unique fibroin gene that provides high tensile strength.</title>
        <authorList>
            <person name="Kono N."/>
            <person name="Nakamura H."/>
            <person name="Ohtoshi R."/>
            <person name="Tomita M."/>
            <person name="Numata K."/>
            <person name="Arakawa K."/>
        </authorList>
    </citation>
    <scope>NUCLEOTIDE SEQUENCE [LARGE SCALE GENOMIC DNA]</scope>
</reference>
<evidence type="ECO:0000313" key="3">
    <source>
        <dbReference type="Proteomes" id="UP000299102"/>
    </source>
</evidence>
<feature type="compositionally biased region" description="Low complexity" evidence="1">
    <location>
        <begin position="73"/>
        <end position="102"/>
    </location>
</feature>
<dbReference type="Proteomes" id="UP000299102">
    <property type="component" value="Unassembled WGS sequence"/>
</dbReference>
<organism evidence="2 3">
    <name type="scientific">Eumeta variegata</name>
    <name type="common">Bagworm moth</name>
    <name type="synonym">Eumeta japonica</name>
    <dbReference type="NCBI Taxonomy" id="151549"/>
    <lineage>
        <taxon>Eukaryota</taxon>
        <taxon>Metazoa</taxon>
        <taxon>Ecdysozoa</taxon>
        <taxon>Arthropoda</taxon>
        <taxon>Hexapoda</taxon>
        <taxon>Insecta</taxon>
        <taxon>Pterygota</taxon>
        <taxon>Neoptera</taxon>
        <taxon>Endopterygota</taxon>
        <taxon>Lepidoptera</taxon>
        <taxon>Glossata</taxon>
        <taxon>Ditrysia</taxon>
        <taxon>Tineoidea</taxon>
        <taxon>Psychidae</taxon>
        <taxon>Oiketicinae</taxon>
        <taxon>Eumeta</taxon>
    </lineage>
</organism>
<feature type="region of interest" description="Disordered" evidence="1">
    <location>
        <begin position="70"/>
        <end position="137"/>
    </location>
</feature>
<gene>
    <name evidence="2" type="ORF">EVAR_67203_1</name>
</gene>
<feature type="compositionally biased region" description="Low complexity" evidence="1">
    <location>
        <begin position="119"/>
        <end position="137"/>
    </location>
</feature>
<evidence type="ECO:0000313" key="2">
    <source>
        <dbReference type="EMBL" id="GBP95253.1"/>
    </source>
</evidence>
<dbReference type="AlphaFoldDB" id="A0A4C2A7E9"/>
<protein>
    <submittedName>
        <fullName evidence="2">Uncharacterized protein</fullName>
    </submittedName>
</protein>
<dbReference type="EMBL" id="BGZK01002604">
    <property type="protein sequence ID" value="GBP95253.1"/>
    <property type="molecule type" value="Genomic_DNA"/>
</dbReference>
<evidence type="ECO:0000256" key="1">
    <source>
        <dbReference type="SAM" id="MobiDB-lite"/>
    </source>
</evidence>
<proteinExistence type="predicted"/>
<comment type="caution">
    <text evidence="2">The sequence shown here is derived from an EMBL/GenBank/DDBJ whole genome shotgun (WGS) entry which is preliminary data.</text>
</comment>
<sequence>MESVSNSSNSKYAPLKCFIVSLGSSSRPGECAPAVRPRFSERGWPVYRFKVRLKLCSCLLRLSIECGYRGNKSTSVSSRALSCTSSSATSQVSSSRTSSSASPKKKCKPKGSSNDDDVNSNSSSHNTVVVSDNEGSK</sequence>
<keyword evidence="3" id="KW-1185">Reference proteome</keyword>
<accession>A0A4C2A7E9</accession>
<name>A0A4C2A7E9_EUMVA</name>